<evidence type="ECO:0000313" key="8">
    <source>
        <dbReference type="Proteomes" id="UP000887226"/>
    </source>
</evidence>
<evidence type="ECO:0000256" key="2">
    <source>
        <dbReference type="ARBA" id="ARBA00022723"/>
    </source>
</evidence>
<sequence length="463" mass="50984">MVSSHQYYEDEDSSFQRRYARGHGYAVSHQRELPFHGPYLGHRSHSHDRSIPEPESNSNSVRRRIPVACGRCRKRKIRCSGDPGNGGFCTNCKTSGNDRCEFLRVSSREAPLKDDLNDQNDLFYDAPTAIVPRMQNRGVSISASQQYYTGTPTPLDLSGYPVHRQPTTSVAYAYPVSRYYNYQNSFSDSSDGNLDANFSNTPGYQLMGTENLGVTPYAGNSSGSGRNWTYANQFQAPSQSQVYEQDLITHQPTYTANNYHHRPTGSPEAKALSMNSMATALPTTGASQDRILPTPAAVGRHRETASLRSNENHGLHTTRSMDGLPVYGTLMNSNLLGGAKSMNESHIVDNTSISQSYHQLPNANTVVSSQHSEPYGIPKNGLFSGSAEDLHYIASPTSRRESQQYHSSMPSGSSTMSVYQYAPIDPRGESYPVPGMPPHQHHMKTADTSQQVRHTVSTSASAA</sequence>
<feature type="region of interest" description="Disordered" evidence="5">
    <location>
        <begin position="396"/>
        <end position="463"/>
    </location>
</feature>
<dbReference type="InterPro" id="IPR050987">
    <property type="entry name" value="AtrR-like"/>
</dbReference>
<dbReference type="InterPro" id="IPR036864">
    <property type="entry name" value="Zn2-C6_fun-type_DNA-bd_sf"/>
</dbReference>
<dbReference type="AlphaFoldDB" id="A0A9P8CC34"/>
<dbReference type="GO" id="GO:0008270">
    <property type="term" value="F:zinc ion binding"/>
    <property type="evidence" value="ECO:0007669"/>
    <property type="project" value="InterPro"/>
</dbReference>
<comment type="caution">
    <text evidence="7">The sequence shown here is derived from an EMBL/GenBank/DDBJ whole genome shotgun (WGS) entry which is preliminary data.</text>
</comment>
<dbReference type="Proteomes" id="UP000887226">
    <property type="component" value="Unassembled WGS sequence"/>
</dbReference>
<dbReference type="EMBL" id="MU254253">
    <property type="protein sequence ID" value="KAG9241200.1"/>
    <property type="molecule type" value="Genomic_DNA"/>
</dbReference>
<dbReference type="GO" id="GO:0005634">
    <property type="term" value="C:nucleus"/>
    <property type="evidence" value="ECO:0007669"/>
    <property type="project" value="UniProtKB-SubCell"/>
</dbReference>
<evidence type="ECO:0000256" key="5">
    <source>
        <dbReference type="SAM" id="MobiDB-lite"/>
    </source>
</evidence>
<dbReference type="GO" id="GO:0000981">
    <property type="term" value="F:DNA-binding transcription factor activity, RNA polymerase II-specific"/>
    <property type="evidence" value="ECO:0007669"/>
    <property type="project" value="InterPro"/>
</dbReference>
<keyword evidence="8" id="KW-1185">Reference proteome</keyword>
<evidence type="ECO:0000259" key="6">
    <source>
        <dbReference type="PROSITE" id="PS50048"/>
    </source>
</evidence>
<dbReference type="SMART" id="SM00066">
    <property type="entry name" value="GAL4"/>
    <property type="match status" value="1"/>
</dbReference>
<evidence type="ECO:0000256" key="4">
    <source>
        <dbReference type="ARBA" id="ARBA00023242"/>
    </source>
</evidence>
<dbReference type="OrthoDB" id="5394557at2759"/>
<dbReference type="PANTHER" id="PTHR46910:SF3">
    <property type="entry name" value="HALOTOLERANCE PROTEIN 9-RELATED"/>
    <property type="match status" value="1"/>
</dbReference>
<dbReference type="Gene3D" id="4.10.240.10">
    <property type="entry name" value="Zn(2)-C6 fungal-type DNA-binding domain"/>
    <property type="match status" value="1"/>
</dbReference>
<dbReference type="SUPFAM" id="SSF57701">
    <property type="entry name" value="Zn2/Cys6 DNA-binding domain"/>
    <property type="match status" value="1"/>
</dbReference>
<feature type="region of interest" description="Disordered" evidence="5">
    <location>
        <begin position="36"/>
        <end position="60"/>
    </location>
</feature>
<dbReference type="InterPro" id="IPR001138">
    <property type="entry name" value="Zn2Cys6_DnaBD"/>
</dbReference>
<keyword evidence="2" id="KW-0479">Metal-binding</keyword>
<evidence type="ECO:0000256" key="1">
    <source>
        <dbReference type="ARBA" id="ARBA00004123"/>
    </source>
</evidence>
<evidence type="ECO:0000313" key="7">
    <source>
        <dbReference type="EMBL" id="KAG9241200.1"/>
    </source>
</evidence>
<dbReference type="PANTHER" id="PTHR46910">
    <property type="entry name" value="TRANSCRIPTION FACTOR PDR1"/>
    <property type="match status" value="1"/>
</dbReference>
<feature type="domain" description="Zn(2)-C6 fungal-type" evidence="6">
    <location>
        <begin position="68"/>
        <end position="102"/>
    </location>
</feature>
<feature type="compositionally biased region" description="Low complexity" evidence="5">
    <location>
        <begin position="407"/>
        <end position="417"/>
    </location>
</feature>
<dbReference type="CDD" id="cd00067">
    <property type="entry name" value="GAL4"/>
    <property type="match status" value="1"/>
</dbReference>
<reference evidence="7" key="1">
    <citation type="journal article" date="2021" name="IMA Fungus">
        <title>Genomic characterization of three marine fungi, including Emericellopsis atlantica sp. nov. with signatures of a generalist lifestyle and marine biomass degradation.</title>
        <authorList>
            <person name="Hagestad O.C."/>
            <person name="Hou L."/>
            <person name="Andersen J.H."/>
            <person name="Hansen E.H."/>
            <person name="Altermark B."/>
            <person name="Li C."/>
            <person name="Kuhnert E."/>
            <person name="Cox R.J."/>
            <person name="Crous P.W."/>
            <person name="Spatafora J.W."/>
            <person name="Lail K."/>
            <person name="Amirebrahimi M."/>
            <person name="Lipzen A."/>
            <person name="Pangilinan J."/>
            <person name="Andreopoulos W."/>
            <person name="Hayes R.D."/>
            <person name="Ng V."/>
            <person name="Grigoriev I.V."/>
            <person name="Jackson S.A."/>
            <person name="Sutton T.D.S."/>
            <person name="Dobson A.D.W."/>
            <person name="Rama T."/>
        </authorList>
    </citation>
    <scope>NUCLEOTIDE SEQUENCE</scope>
    <source>
        <strain evidence="7">TRa3180A</strain>
    </source>
</reference>
<proteinExistence type="predicted"/>
<protein>
    <recommendedName>
        <fullName evidence="6">Zn(2)-C6 fungal-type domain-containing protein</fullName>
    </recommendedName>
</protein>
<organism evidence="7 8">
    <name type="scientific">Calycina marina</name>
    <dbReference type="NCBI Taxonomy" id="1763456"/>
    <lineage>
        <taxon>Eukaryota</taxon>
        <taxon>Fungi</taxon>
        <taxon>Dikarya</taxon>
        <taxon>Ascomycota</taxon>
        <taxon>Pezizomycotina</taxon>
        <taxon>Leotiomycetes</taxon>
        <taxon>Helotiales</taxon>
        <taxon>Pezizellaceae</taxon>
        <taxon>Calycina</taxon>
    </lineage>
</organism>
<dbReference type="Pfam" id="PF00172">
    <property type="entry name" value="Zn_clus"/>
    <property type="match status" value="1"/>
</dbReference>
<dbReference type="PROSITE" id="PS00463">
    <property type="entry name" value="ZN2_CY6_FUNGAL_1"/>
    <property type="match status" value="1"/>
</dbReference>
<dbReference type="GO" id="GO:0003677">
    <property type="term" value="F:DNA binding"/>
    <property type="evidence" value="ECO:0007669"/>
    <property type="project" value="UniProtKB-KW"/>
</dbReference>
<evidence type="ECO:0000256" key="3">
    <source>
        <dbReference type="ARBA" id="ARBA00023125"/>
    </source>
</evidence>
<name>A0A9P8CC34_9HELO</name>
<keyword evidence="4" id="KW-0539">Nucleus</keyword>
<dbReference type="PROSITE" id="PS50048">
    <property type="entry name" value="ZN2_CY6_FUNGAL_2"/>
    <property type="match status" value="1"/>
</dbReference>
<comment type="subcellular location">
    <subcellularLocation>
        <location evidence="1">Nucleus</location>
    </subcellularLocation>
</comment>
<accession>A0A9P8CC34</accession>
<feature type="compositionally biased region" description="Polar residues" evidence="5">
    <location>
        <begin position="446"/>
        <end position="463"/>
    </location>
</feature>
<keyword evidence="3" id="KW-0238">DNA-binding</keyword>
<gene>
    <name evidence="7" type="ORF">BJ878DRAFT_521900</name>
</gene>